<gene>
    <name evidence="3" type="ORF">NW762_014361</name>
</gene>
<evidence type="ECO:0000256" key="1">
    <source>
        <dbReference type="SAM" id="MobiDB-lite"/>
    </source>
</evidence>
<evidence type="ECO:0000259" key="2">
    <source>
        <dbReference type="Pfam" id="PF06985"/>
    </source>
</evidence>
<proteinExistence type="predicted"/>
<dbReference type="PANTHER" id="PTHR33112">
    <property type="entry name" value="DOMAIN PROTEIN, PUTATIVE-RELATED"/>
    <property type="match status" value="1"/>
</dbReference>
<sequence>MSAPESTSNTGNASPEFLSFQDGTLCQWCHDGLQEVSKQKGEPFRTRALSDLSEASAYCKFCAMWAKALRQSEHDMKEQGQEAALKQHPLVQDIVEPKDVKLQFVSLHDWETQNFQQRIAWPHLGPQWAALDYIRADAWKPSRLLRLSPQSEPLQVRLVEGADVPDQVQYLTLSHRWGGTNPLRLTRDTLEPFKSSISVDALSRTFVDACSTVRKLGHSYLWIDSLCIIQDDVEDWALEAGRMSSVYGNSWLNLCAAGASDDYDGLFCPKEKRDVDAWLPIWVRREWGGPFSGDYCVSDHHNWWMRVANSPLNRRGWVLQERILAPRALHLGLEQVVLECCSTSVCERLPYGDPTTGGGHALMSLIKQFVLGVRSNDLTQLTLEGVFRDWNQVVRYYAQGQLTVETDRLVALAGLVDAFYPVFESIAEDDILGDSDDKDENKEPGPEVPNQPSETSDQVAGLQTTKDIFVAGLWLPYAAMQLAWRATSAIQRYQMNGNAPAAPGKRYDQYVAPTWSWCSVKDAVIEPQEVRSIDTYFVAVLDTNIIPSPDFDPENTPSGLKYCCAPGSSLRLQCSILPIAGLGKKNGMLFIDFDAMKDSENSEGQTITVESKNYYDVPFHEEAIHCEMPCAVPIFADRTRIHEPLHCLILDGRKDEQGSRYFVRLGVLVLDNSSDVRAFWNGVEVFDRVDPGKAQRYDGEYRLGPNDYEPRYEKMDGVLQRVIEIR</sequence>
<feature type="compositionally biased region" description="Polar residues" evidence="1">
    <location>
        <begin position="450"/>
        <end position="459"/>
    </location>
</feature>
<dbReference type="PANTHER" id="PTHR33112:SF16">
    <property type="entry name" value="HETEROKARYON INCOMPATIBILITY DOMAIN-CONTAINING PROTEIN"/>
    <property type="match status" value="1"/>
</dbReference>
<name>A0A9W8V9G8_9HYPO</name>
<dbReference type="Proteomes" id="UP001152049">
    <property type="component" value="Unassembled WGS sequence"/>
</dbReference>
<reference evidence="3" key="1">
    <citation type="submission" date="2022-09" db="EMBL/GenBank/DDBJ databases">
        <title>Fusarium specimens isolated from Avocado Roots.</title>
        <authorList>
            <person name="Stajich J."/>
            <person name="Roper C."/>
            <person name="Heimlech-Rivalta G."/>
        </authorList>
    </citation>
    <scope>NUCLEOTIDE SEQUENCE</scope>
    <source>
        <strain evidence="3">CF00136</strain>
    </source>
</reference>
<evidence type="ECO:0000313" key="4">
    <source>
        <dbReference type="Proteomes" id="UP001152049"/>
    </source>
</evidence>
<accession>A0A9W8V9G8</accession>
<dbReference type="EMBL" id="JAOQAZ010000049">
    <property type="protein sequence ID" value="KAJ4244784.1"/>
    <property type="molecule type" value="Genomic_DNA"/>
</dbReference>
<organism evidence="3 4">
    <name type="scientific">Fusarium torreyae</name>
    <dbReference type="NCBI Taxonomy" id="1237075"/>
    <lineage>
        <taxon>Eukaryota</taxon>
        <taxon>Fungi</taxon>
        <taxon>Dikarya</taxon>
        <taxon>Ascomycota</taxon>
        <taxon>Pezizomycotina</taxon>
        <taxon>Sordariomycetes</taxon>
        <taxon>Hypocreomycetidae</taxon>
        <taxon>Hypocreales</taxon>
        <taxon>Nectriaceae</taxon>
        <taxon>Fusarium</taxon>
    </lineage>
</organism>
<comment type="caution">
    <text evidence="3">The sequence shown here is derived from an EMBL/GenBank/DDBJ whole genome shotgun (WGS) entry which is preliminary data.</text>
</comment>
<protein>
    <recommendedName>
        <fullName evidence="2">Heterokaryon incompatibility domain-containing protein</fullName>
    </recommendedName>
</protein>
<dbReference type="OrthoDB" id="5362512at2759"/>
<dbReference type="InterPro" id="IPR010730">
    <property type="entry name" value="HET"/>
</dbReference>
<dbReference type="AlphaFoldDB" id="A0A9W8V9G8"/>
<dbReference type="Pfam" id="PF06985">
    <property type="entry name" value="HET"/>
    <property type="match status" value="1"/>
</dbReference>
<evidence type="ECO:0000313" key="3">
    <source>
        <dbReference type="EMBL" id="KAJ4244784.1"/>
    </source>
</evidence>
<keyword evidence="4" id="KW-1185">Reference proteome</keyword>
<feature type="region of interest" description="Disordered" evidence="1">
    <location>
        <begin position="431"/>
        <end position="459"/>
    </location>
</feature>
<feature type="domain" description="Heterokaryon incompatibility" evidence="2">
    <location>
        <begin position="170"/>
        <end position="321"/>
    </location>
</feature>